<evidence type="ECO:0000256" key="1">
    <source>
        <dbReference type="SAM" id="Phobius"/>
    </source>
</evidence>
<keyword evidence="1" id="KW-1133">Transmembrane helix</keyword>
<dbReference type="RefSeq" id="WP_344993245.1">
    <property type="nucleotide sequence ID" value="NZ_BAABCD010000021.1"/>
</dbReference>
<sequence length="151" mass="15475">MSDTPATPDQPGPGPQNAGLRTAVRLGGLALVVLTVISVIAWTLVDGVPGLWGAVMGAGIGGAFVLTTAVVVMATARTAPQTTAAILLGTWLLKLVVAIGVVAVIERFDFYSRPAFAVTIIAALVVVLAAETWGILKTRTPYIEPADPTVS</sequence>
<organism evidence="2 3">
    <name type="scientific">Dietzia aurantiaca</name>
    <dbReference type="NCBI Taxonomy" id="983873"/>
    <lineage>
        <taxon>Bacteria</taxon>
        <taxon>Bacillati</taxon>
        <taxon>Actinomycetota</taxon>
        <taxon>Actinomycetes</taxon>
        <taxon>Mycobacteriales</taxon>
        <taxon>Dietziaceae</taxon>
        <taxon>Dietzia</taxon>
    </lineage>
</organism>
<comment type="caution">
    <text evidence="2">The sequence shown here is derived from an EMBL/GenBank/DDBJ whole genome shotgun (WGS) entry which is preliminary data.</text>
</comment>
<feature type="transmembrane region" description="Helical" evidence="1">
    <location>
        <begin position="111"/>
        <end position="130"/>
    </location>
</feature>
<keyword evidence="1" id="KW-0472">Membrane</keyword>
<reference evidence="3" key="1">
    <citation type="journal article" date="2019" name="Int. J. Syst. Evol. Microbiol.">
        <title>The Global Catalogue of Microorganisms (GCM) 10K type strain sequencing project: providing services to taxonomists for standard genome sequencing and annotation.</title>
        <authorList>
            <consortium name="The Broad Institute Genomics Platform"/>
            <consortium name="The Broad Institute Genome Sequencing Center for Infectious Disease"/>
            <person name="Wu L."/>
            <person name="Ma J."/>
        </authorList>
    </citation>
    <scope>NUCLEOTIDE SEQUENCE [LARGE SCALE GENOMIC DNA]</scope>
    <source>
        <strain evidence="3">JCM 11882</strain>
    </source>
</reference>
<keyword evidence="3" id="KW-1185">Reference proteome</keyword>
<dbReference type="Proteomes" id="UP001595836">
    <property type="component" value="Unassembled WGS sequence"/>
</dbReference>
<evidence type="ECO:0000313" key="3">
    <source>
        <dbReference type="Proteomes" id="UP001595836"/>
    </source>
</evidence>
<feature type="transmembrane region" description="Helical" evidence="1">
    <location>
        <begin position="84"/>
        <end position="105"/>
    </location>
</feature>
<feature type="transmembrane region" description="Helical" evidence="1">
    <location>
        <begin position="51"/>
        <end position="72"/>
    </location>
</feature>
<keyword evidence="1" id="KW-0812">Transmembrane</keyword>
<evidence type="ECO:0000313" key="2">
    <source>
        <dbReference type="EMBL" id="MFC4756231.1"/>
    </source>
</evidence>
<accession>A0ABV9PXY5</accession>
<gene>
    <name evidence="2" type="ORF">ACFO7U_15770</name>
</gene>
<name>A0ABV9PXY5_9ACTN</name>
<protein>
    <recommendedName>
        <fullName evidence="4">ATP synthase protein I</fullName>
    </recommendedName>
</protein>
<dbReference type="EMBL" id="JBHSHP010000059">
    <property type="protein sequence ID" value="MFC4756231.1"/>
    <property type="molecule type" value="Genomic_DNA"/>
</dbReference>
<proteinExistence type="predicted"/>
<evidence type="ECO:0008006" key="4">
    <source>
        <dbReference type="Google" id="ProtNLM"/>
    </source>
</evidence>
<feature type="transmembrane region" description="Helical" evidence="1">
    <location>
        <begin position="26"/>
        <end position="45"/>
    </location>
</feature>